<dbReference type="OrthoDB" id="179763at2"/>
<evidence type="ECO:0000259" key="1">
    <source>
        <dbReference type="Pfam" id="PF01636"/>
    </source>
</evidence>
<dbReference type="GO" id="GO:0016301">
    <property type="term" value="F:kinase activity"/>
    <property type="evidence" value="ECO:0007669"/>
    <property type="project" value="UniProtKB-KW"/>
</dbReference>
<keyword evidence="2" id="KW-0418">Kinase</keyword>
<keyword evidence="2" id="KW-0808">Transferase</keyword>
<dbReference type="InterPro" id="IPR011009">
    <property type="entry name" value="Kinase-like_dom_sf"/>
</dbReference>
<evidence type="ECO:0000313" key="3">
    <source>
        <dbReference type="Proteomes" id="UP000256561"/>
    </source>
</evidence>
<sequence length="266" mass="30098">MLPKALTEPVTQVLGLSPSAQWSQMESGAVNRVWRLKDGEGDWVVKWLGGDNFSGLDRNRQFGLQQQLARLGLAPAPIWKSADASVWVEKWAEPKRPSCLVNNEPALVAGRVLATIHQQQIDAEVLDLPGRWQHYIELAQLGRTDPIRHVVTTLTQQWLEQDKQNYVLCHNDLSFGHIVDDMRPCVVDWEYAALGNRFFDLASCSLINNMTERQQRQMEEEYARSAQLSAQWVGEQLASHLPIVQLTTQLWFKAMQRTSGNAVDAG</sequence>
<dbReference type="Pfam" id="PF01636">
    <property type="entry name" value="APH"/>
    <property type="match status" value="1"/>
</dbReference>
<feature type="domain" description="Aminoglycoside phosphotransferase" evidence="1">
    <location>
        <begin position="23"/>
        <end position="226"/>
    </location>
</feature>
<organism evidence="2 3">
    <name type="scientific">Alteromonas aestuariivivens</name>
    <dbReference type="NCBI Taxonomy" id="1938339"/>
    <lineage>
        <taxon>Bacteria</taxon>
        <taxon>Pseudomonadati</taxon>
        <taxon>Pseudomonadota</taxon>
        <taxon>Gammaproteobacteria</taxon>
        <taxon>Alteromonadales</taxon>
        <taxon>Alteromonadaceae</taxon>
        <taxon>Alteromonas/Salinimonas group</taxon>
        <taxon>Alteromonas</taxon>
    </lineage>
</organism>
<proteinExistence type="predicted"/>
<accession>A0A3D8M7J7</accession>
<dbReference type="Gene3D" id="3.90.1200.10">
    <property type="match status" value="1"/>
</dbReference>
<name>A0A3D8M7J7_9ALTE</name>
<gene>
    <name evidence="2" type="ORF">DXV75_11015</name>
</gene>
<dbReference type="EMBL" id="QRHA01000007">
    <property type="protein sequence ID" value="RDV25142.1"/>
    <property type="molecule type" value="Genomic_DNA"/>
</dbReference>
<protein>
    <submittedName>
        <fullName evidence="2">Choline kinase</fullName>
    </submittedName>
</protein>
<dbReference type="InterPro" id="IPR002575">
    <property type="entry name" value="Aminoglycoside_PTrfase"/>
</dbReference>
<dbReference type="RefSeq" id="WP_115593473.1">
    <property type="nucleotide sequence ID" value="NZ_QRHA01000007.1"/>
</dbReference>
<evidence type="ECO:0000313" key="2">
    <source>
        <dbReference type="EMBL" id="RDV25142.1"/>
    </source>
</evidence>
<reference evidence="3" key="1">
    <citation type="submission" date="2018-08" db="EMBL/GenBank/DDBJ databases">
        <authorList>
            <person name="Zhang J."/>
            <person name="Du Z.-J."/>
        </authorList>
    </citation>
    <scope>NUCLEOTIDE SEQUENCE [LARGE SCALE GENOMIC DNA]</scope>
    <source>
        <strain evidence="3">KCTC 52655</strain>
    </source>
</reference>
<dbReference type="SUPFAM" id="SSF56112">
    <property type="entry name" value="Protein kinase-like (PK-like)"/>
    <property type="match status" value="1"/>
</dbReference>
<keyword evidence="3" id="KW-1185">Reference proteome</keyword>
<dbReference type="Proteomes" id="UP000256561">
    <property type="component" value="Unassembled WGS sequence"/>
</dbReference>
<dbReference type="AlphaFoldDB" id="A0A3D8M7J7"/>
<comment type="caution">
    <text evidence="2">The sequence shown here is derived from an EMBL/GenBank/DDBJ whole genome shotgun (WGS) entry which is preliminary data.</text>
</comment>